<proteinExistence type="predicted"/>
<accession>A0A2U2DNW7</accession>
<comment type="caution">
    <text evidence="1">The sequence shown here is derived from an EMBL/GenBank/DDBJ whole genome shotgun (WGS) entry which is preliminary data.</text>
</comment>
<gene>
    <name evidence="1" type="ORF">DEM27_16250</name>
</gene>
<evidence type="ECO:0000313" key="1">
    <source>
        <dbReference type="EMBL" id="PWE55007.1"/>
    </source>
</evidence>
<sequence length="164" mass="18772">MARPPHGALVRAFNASADTQKILDTSTSDTNTYPKRPSVKQRADGDLTGDALVAYINGLESRMIQHMRKSAPVWHSRETRKILERWNAPHANHPAPNWAVPRDTIKEARDYAALLLKERLTARMEKLGDIRIARYLGGYKQVDPLHLIFHEKSTSLHQKYKHKM</sequence>
<dbReference type="AlphaFoldDB" id="A0A2U2DNW7"/>
<protein>
    <submittedName>
        <fullName evidence="1">Uncharacterized protein</fullName>
    </submittedName>
</protein>
<dbReference type="OrthoDB" id="9837727at2"/>
<dbReference type="RefSeq" id="WP_109459305.1">
    <property type="nucleotide sequence ID" value="NZ_QFBC01000007.1"/>
</dbReference>
<name>A0A2U2DNW7_9HYPH</name>
<reference evidence="1 2" key="1">
    <citation type="submission" date="2018-05" db="EMBL/GenBank/DDBJ databases">
        <title>The draft genome of strain NS-104.</title>
        <authorList>
            <person name="Hang P."/>
            <person name="Jiang J."/>
        </authorList>
    </citation>
    <scope>NUCLEOTIDE SEQUENCE [LARGE SCALE GENOMIC DNA]</scope>
    <source>
        <strain evidence="1 2">NS-104</strain>
    </source>
</reference>
<keyword evidence="2" id="KW-1185">Reference proteome</keyword>
<organism evidence="1 2">
    <name type="scientific">Metarhizobium album</name>
    <dbReference type="NCBI Taxonomy" id="2182425"/>
    <lineage>
        <taxon>Bacteria</taxon>
        <taxon>Pseudomonadati</taxon>
        <taxon>Pseudomonadota</taxon>
        <taxon>Alphaproteobacteria</taxon>
        <taxon>Hyphomicrobiales</taxon>
        <taxon>Rhizobiaceae</taxon>
        <taxon>Metarhizobium</taxon>
    </lineage>
</organism>
<evidence type="ECO:0000313" key="2">
    <source>
        <dbReference type="Proteomes" id="UP000245252"/>
    </source>
</evidence>
<dbReference type="Proteomes" id="UP000245252">
    <property type="component" value="Unassembled WGS sequence"/>
</dbReference>
<dbReference type="EMBL" id="QFBC01000007">
    <property type="protein sequence ID" value="PWE55007.1"/>
    <property type="molecule type" value="Genomic_DNA"/>
</dbReference>